<dbReference type="Proteomes" id="UP000008143">
    <property type="component" value="Chromosome 9"/>
</dbReference>
<proteinExistence type="predicted"/>
<accession>A0A8J1IVF6</accession>
<evidence type="ECO:0000313" key="2">
    <source>
        <dbReference type="Proteomes" id="UP000008143"/>
    </source>
</evidence>
<dbReference type="SUPFAM" id="SSF57302">
    <property type="entry name" value="Snake toxin-like"/>
    <property type="match status" value="1"/>
</dbReference>
<protein>
    <submittedName>
        <fullName evidence="3">Uncharacterized protein LOC100492911</fullName>
    </submittedName>
</protein>
<dbReference type="AlphaFoldDB" id="A0A8J1IVF6"/>
<evidence type="ECO:0000313" key="3">
    <source>
        <dbReference type="RefSeq" id="XP_031749577.1"/>
    </source>
</evidence>
<gene>
    <name evidence="3 4" type="primary">LOC100492911</name>
</gene>
<feature type="chain" id="PRO_5035282631" evidence="1">
    <location>
        <begin position="21"/>
        <end position="117"/>
    </location>
</feature>
<feature type="signal peptide" evidence="1">
    <location>
        <begin position="1"/>
        <end position="20"/>
    </location>
</feature>
<reference evidence="3" key="1">
    <citation type="submission" date="2025-08" db="UniProtKB">
        <authorList>
            <consortium name="RefSeq"/>
        </authorList>
    </citation>
    <scope>IDENTIFICATION</scope>
    <source>
        <strain evidence="3">Nigerian</strain>
        <tissue evidence="3">Liver and blood</tissue>
    </source>
</reference>
<name>A0A8J1IVF6_XENTR</name>
<evidence type="ECO:0000313" key="4">
    <source>
        <dbReference type="Xenbase" id="XB-GENE-29081415"/>
    </source>
</evidence>
<organism evidence="2 3">
    <name type="scientific">Xenopus tropicalis</name>
    <name type="common">Western clawed frog</name>
    <name type="synonym">Silurana tropicalis</name>
    <dbReference type="NCBI Taxonomy" id="8364"/>
    <lineage>
        <taxon>Eukaryota</taxon>
        <taxon>Metazoa</taxon>
        <taxon>Chordata</taxon>
        <taxon>Craniata</taxon>
        <taxon>Vertebrata</taxon>
        <taxon>Euteleostomi</taxon>
        <taxon>Amphibia</taxon>
        <taxon>Batrachia</taxon>
        <taxon>Anura</taxon>
        <taxon>Pipoidea</taxon>
        <taxon>Pipidae</taxon>
        <taxon>Xenopodinae</taxon>
        <taxon>Xenopus</taxon>
        <taxon>Silurana</taxon>
    </lineage>
</organism>
<dbReference type="RefSeq" id="XP_031749577.1">
    <property type="nucleotide sequence ID" value="XM_031893717.1"/>
</dbReference>
<dbReference type="GeneID" id="100492911"/>
<dbReference type="InterPro" id="IPR045860">
    <property type="entry name" value="Snake_toxin-like_sf"/>
</dbReference>
<dbReference type="Xenbase" id="XB-GENE-29081415">
    <property type="gene designation" value="LOC100492911"/>
</dbReference>
<keyword evidence="1" id="KW-0732">Signal</keyword>
<dbReference type="Gene3D" id="2.10.60.10">
    <property type="entry name" value="CD59"/>
    <property type="match status" value="1"/>
</dbReference>
<sequence length="117" mass="13044">MNPMVLCSVFVAAILQGTVSNTTKKLDPGTTTVMPNFIPPLLYRLQCYSCQTRSCHVWNKVTCSYGDVCMAIYRNSAQNENRLVSWSGCKKGQDCKSTQGALGTKRVRCCTRNYCNN</sequence>
<dbReference type="KEGG" id="xtr:100492911"/>
<dbReference type="AGR" id="Xenbase:XB-GENE-29081415"/>
<keyword evidence="2" id="KW-1185">Reference proteome</keyword>
<evidence type="ECO:0000256" key="1">
    <source>
        <dbReference type="SAM" id="SignalP"/>
    </source>
</evidence>